<dbReference type="AlphaFoldDB" id="A0A2U3DAF2"/>
<proteinExistence type="predicted"/>
<gene>
    <name evidence="1" type="ORF">BM613_04715</name>
</gene>
<name>A0A2U3DAF2_SULT2</name>
<evidence type="ECO:0000313" key="2">
    <source>
        <dbReference type="Proteomes" id="UP000245380"/>
    </source>
</evidence>
<evidence type="ECO:0008006" key="3">
    <source>
        <dbReference type="Google" id="ProtNLM"/>
    </source>
</evidence>
<dbReference type="EMBL" id="MPDK01000005">
    <property type="protein sequence ID" value="PWI58233.1"/>
    <property type="molecule type" value="Genomic_DNA"/>
</dbReference>
<accession>A0A2U3DAF2</accession>
<reference evidence="1 2" key="1">
    <citation type="submission" date="2016-11" db="EMBL/GenBank/DDBJ databases">
        <title>Comparative genomics of Acidibacillus ferroxidans species.</title>
        <authorList>
            <person name="Oliveira G."/>
            <person name="Nunes G."/>
            <person name="Oliveira R."/>
            <person name="Araujo F."/>
            <person name="Salim A."/>
            <person name="Scholte L."/>
            <person name="Morais D."/>
            <person name="Nancucheo I."/>
            <person name="Johnson D.B."/>
            <person name="Grail B."/>
            <person name="Bittencourt J."/>
            <person name="Valadares R."/>
        </authorList>
    </citation>
    <scope>NUCLEOTIDE SEQUENCE [LARGE SCALE GENOMIC DNA]</scope>
    <source>
        <strain evidence="1 2">Y002</strain>
    </source>
</reference>
<keyword evidence="2" id="KW-1185">Reference proteome</keyword>
<comment type="caution">
    <text evidence="1">The sequence shown here is derived from an EMBL/GenBank/DDBJ whole genome shotgun (WGS) entry which is preliminary data.</text>
</comment>
<dbReference type="OrthoDB" id="1683573at2"/>
<protein>
    <recommendedName>
        <fullName evidence="3">YlzJ-like protein</fullName>
    </recommendedName>
</protein>
<organism evidence="1 2">
    <name type="scientific">Sulfoacidibacillus thermotolerans</name>
    <name type="common">Acidibacillus sulfuroxidans</name>
    <dbReference type="NCBI Taxonomy" id="1765684"/>
    <lineage>
        <taxon>Bacteria</taxon>
        <taxon>Bacillati</taxon>
        <taxon>Bacillota</taxon>
        <taxon>Bacilli</taxon>
        <taxon>Bacillales</taxon>
        <taxon>Alicyclobacillaceae</taxon>
        <taxon>Sulfoacidibacillus</taxon>
    </lineage>
</organism>
<sequence>MILWSVIPIETVLDGYDDPTRQPKLQTIEFGGATLVVEWLGYGQMRIHRLISPRPADYLRADWAPGQIVDLTELFGQK</sequence>
<dbReference type="Proteomes" id="UP000245380">
    <property type="component" value="Unassembled WGS sequence"/>
</dbReference>
<dbReference type="RefSeq" id="WP_109430026.1">
    <property type="nucleotide sequence ID" value="NZ_MPDK01000005.1"/>
</dbReference>
<dbReference type="InterPro" id="IPR025619">
    <property type="entry name" value="YlzJ"/>
</dbReference>
<dbReference type="Pfam" id="PF14035">
    <property type="entry name" value="YlzJ"/>
    <property type="match status" value="1"/>
</dbReference>
<evidence type="ECO:0000313" key="1">
    <source>
        <dbReference type="EMBL" id="PWI58233.1"/>
    </source>
</evidence>